<name>A0A8H3IJD4_9LECA</name>
<evidence type="ECO:0000313" key="5">
    <source>
        <dbReference type="EMBL" id="CAF9915819.1"/>
    </source>
</evidence>
<feature type="domain" description="SHSP" evidence="4">
    <location>
        <begin position="63"/>
        <end position="243"/>
    </location>
</feature>
<keyword evidence="6" id="KW-1185">Reference proteome</keyword>
<evidence type="ECO:0000259" key="4">
    <source>
        <dbReference type="PROSITE" id="PS01031"/>
    </source>
</evidence>
<dbReference type="InterPro" id="IPR002068">
    <property type="entry name" value="A-crystallin/Hsp20_dom"/>
</dbReference>
<evidence type="ECO:0000256" key="3">
    <source>
        <dbReference type="RuleBase" id="RU003616"/>
    </source>
</evidence>
<dbReference type="PANTHER" id="PTHR11527">
    <property type="entry name" value="HEAT-SHOCK PROTEIN 20 FAMILY MEMBER"/>
    <property type="match status" value="1"/>
</dbReference>
<dbReference type="OrthoDB" id="1431247at2759"/>
<sequence length="243" mass="26698">MQPYRIISTRAIPRVCKAPTPTRTMFTTPFFPHLNSLGSDFAPIFRLLDSATADLVPSSSLQQSRRPFTPRFDVREVLNAYELQGELPGLDQKDLDIEFLDERTLVIRGRTGTETTETNEAVVEPAKAVANNDDVSEPSAKYQKVSVEDDFVDAGAESEAAEGGAKTPASTTAEVAPAAETKKAAEPSAKYWVSERSVGEFERRFSFPGRVDLEAVKASLKNGILSVVVPKVVAREPRRIRIE</sequence>
<comment type="similarity">
    <text evidence="2 3">Belongs to the small heat shock protein (HSP20) family.</text>
</comment>
<keyword evidence="1" id="KW-0346">Stress response</keyword>
<comment type="caution">
    <text evidence="5">The sequence shown here is derived from an EMBL/GenBank/DDBJ whole genome shotgun (WGS) entry which is preliminary data.</text>
</comment>
<dbReference type="Gene3D" id="2.60.40.790">
    <property type="match status" value="1"/>
</dbReference>
<evidence type="ECO:0000256" key="2">
    <source>
        <dbReference type="PROSITE-ProRule" id="PRU00285"/>
    </source>
</evidence>
<evidence type="ECO:0000256" key="1">
    <source>
        <dbReference type="ARBA" id="ARBA00023016"/>
    </source>
</evidence>
<gene>
    <name evidence="5" type="ORF">IMSHALPRED_002708</name>
</gene>
<proteinExistence type="inferred from homology"/>
<dbReference type="SUPFAM" id="SSF49764">
    <property type="entry name" value="HSP20-like chaperones"/>
    <property type="match status" value="1"/>
</dbReference>
<dbReference type="PROSITE" id="PS01031">
    <property type="entry name" value="SHSP"/>
    <property type="match status" value="1"/>
</dbReference>
<dbReference type="AlphaFoldDB" id="A0A8H3IJD4"/>
<dbReference type="InterPro" id="IPR031107">
    <property type="entry name" value="Small_HSP"/>
</dbReference>
<dbReference type="Pfam" id="PF00011">
    <property type="entry name" value="HSP20"/>
    <property type="match status" value="1"/>
</dbReference>
<evidence type="ECO:0000313" key="6">
    <source>
        <dbReference type="Proteomes" id="UP000664534"/>
    </source>
</evidence>
<dbReference type="CDD" id="cd06464">
    <property type="entry name" value="ACD_sHsps-like"/>
    <property type="match status" value="1"/>
</dbReference>
<dbReference type="EMBL" id="CAJPDT010000015">
    <property type="protein sequence ID" value="CAF9915819.1"/>
    <property type="molecule type" value="Genomic_DNA"/>
</dbReference>
<dbReference type="InterPro" id="IPR008978">
    <property type="entry name" value="HSP20-like_chaperone"/>
</dbReference>
<organism evidence="5 6">
    <name type="scientific">Imshaugia aleurites</name>
    <dbReference type="NCBI Taxonomy" id="172621"/>
    <lineage>
        <taxon>Eukaryota</taxon>
        <taxon>Fungi</taxon>
        <taxon>Dikarya</taxon>
        <taxon>Ascomycota</taxon>
        <taxon>Pezizomycotina</taxon>
        <taxon>Lecanoromycetes</taxon>
        <taxon>OSLEUM clade</taxon>
        <taxon>Lecanoromycetidae</taxon>
        <taxon>Lecanorales</taxon>
        <taxon>Lecanorineae</taxon>
        <taxon>Parmeliaceae</taxon>
        <taxon>Imshaugia</taxon>
    </lineage>
</organism>
<accession>A0A8H3IJD4</accession>
<protein>
    <recommendedName>
        <fullName evidence="4">SHSP domain-containing protein</fullName>
    </recommendedName>
</protein>
<reference evidence="5" key="1">
    <citation type="submission" date="2021-03" db="EMBL/GenBank/DDBJ databases">
        <authorList>
            <person name="Tagirdzhanova G."/>
        </authorList>
    </citation>
    <scope>NUCLEOTIDE SEQUENCE</scope>
</reference>
<dbReference type="Proteomes" id="UP000664534">
    <property type="component" value="Unassembled WGS sequence"/>
</dbReference>